<dbReference type="AlphaFoldDB" id="A0A8S0Y3T3"/>
<evidence type="ECO:0000259" key="1">
    <source>
        <dbReference type="Pfam" id="PF08241"/>
    </source>
</evidence>
<dbReference type="KEGG" id="aacx:DEACI_3059"/>
<dbReference type="InterPro" id="IPR029063">
    <property type="entry name" value="SAM-dependent_MTases_sf"/>
</dbReference>
<dbReference type="EC" id="2.1.1.-" evidence="2"/>
<reference evidence="2" key="2">
    <citation type="submission" date="2020-01" db="EMBL/GenBank/DDBJ databases">
        <authorList>
            <person name="Hornung B."/>
        </authorList>
    </citation>
    <scope>NUCLEOTIDE SEQUENCE</scope>
    <source>
        <strain evidence="2">PacBioINE</strain>
    </source>
</reference>
<keyword evidence="2" id="KW-0489">Methyltransferase</keyword>
<dbReference type="SUPFAM" id="SSF53335">
    <property type="entry name" value="S-adenosyl-L-methionine-dependent methyltransferases"/>
    <property type="match status" value="1"/>
</dbReference>
<dbReference type="Gene3D" id="3.40.50.150">
    <property type="entry name" value="Vaccinia Virus protein VP39"/>
    <property type="match status" value="1"/>
</dbReference>
<organism evidence="2">
    <name type="scientific">Acididesulfobacillus acetoxydans</name>
    <dbReference type="NCBI Taxonomy" id="1561005"/>
    <lineage>
        <taxon>Bacteria</taxon>
        <taxon>Bacillati</taxon>
        <taxon>Bacillota</taxon>
        <taxon>Clostridia</taxon>
        <taxon>Eubacteriales</taxon>
        <taxon>Peptococcaceae</taxon>
        <taxon>Acididesulfobacillus</taxon>
    </lineage>
</organism>
<dbReference type="GO" id="GO:0008757">
    <property type="term" value="F:S-adenosylmethionine-dependent methyltransferase activity"/>
    <property type="evidence" value="ECO:0007669"/>
    <property type="project" value="InterPro"/>
</dbReference>
<dbReference type="GO" id="GO:0032259">
    <property type="term" value="P:methylation"/>
    <property type="evidence" value="ECO:0007669"/>
    <property type="project" value="UniProtKB-KW"/>
</dbReference>
<dbReference type="Proteomes" id="UP000836597">
    <property type="component" value="Chromosome"/>
</dbReference>
<keyword evidence="4" id="KW-1185">Reference proteome</keyword>
<name>A0A8S0Y3T3_9FIRM</name>
<dbReference type="Pfam" id="PF08241">
    <property type="entry name" value="Methyltransf_11"/>
    <property type="match status" value="1"/>
</dbReference>
<proteinExistence type="predicted"/>
<evidence type="ECO:0000313" key="2">
    <source>
        <dbReference type="EMBL" id="CAA7602385.1"/>
    </source>
</evidence>
<dbReference type="InterPro" id="IPR013216">
    <property type="entry name" value="Methyltransf_11"/>
</dbReference>
<reference evidence="3" key="1">
    <citation type="submission" date="2014-11" db="EMBL/GenBank/DDBJ databases">
        <authorList>
            <person name="Hornung B.V."/>
        </authorList>
    </citation>
    <scope>NUCLEOTIDE SEQUENCE</scope>
    <source>
        <strain evidence="3">INE</strain>
    </source>
</reference>
<dbReference type="Proteomes" id="UP001071230">
    <property type="component" value="Unassembled WGS sequence"/>
</dbReference>
<gene>
    <name evidence="3" type="ORF">DEACI_2856</name>
    <name evidence="2" type="ORF">DEACI_3059</name>
</gene>
<dbReference type="EMBL" id="CDGJ01000081">
    <property type="protein sequence ID" value="CEJ08380.1"/>
    <property type="molecule type" value="Genomic_DNA"/>
</dbReference>
<dbReference type="CDD" id="cd02440">
    <property type="entry name" value="AdoMet_MTases"/>
    <property type="match status" value="1"/>
</dbReference>
<evidence type="ECO:0000313" key="3">
    <source>
        <dbReference type="EMBL" id="CEJ08380.1"/>
    </source>
</evidence>
<evidence type="ECO:0000313" key="4">
    <source>
        <dbReference type="Proteomes" id="UP001071230"/>
    </source>
</evidence>
<dbReference type="PANTHER" id="PTHR43591">
    <property type="entry name" value="METHYLTRANSFERASE"/>
    <property type="match status" value="1"/>
</dbReference>
<dbReference type="PANTHER" id="PTHR43591:SF110">
    <property type="entry name" value="RHODANESE DOMAIN-CONTAINING PROTEIN"/>
    <property type="match status" value="1"/>
</dbReference>
<keyword evidence="2" id="KW-0808">Transferase</keyword>
<accession>A0A8S0Y3T3</accession>
<dbReference type="EMBL" id="LR746496">
    <property type="protein sequence ID" value="CAA7602385.1"/>
    <property type="molecule type" value="Genomic_DNA"/>
</dbReference>
<feature type="domain" description="Methyltransferase type 11" evidence="1">
    <location>
        <begin position="3"/>
        <end position="66"/>
    </location>
</feature>
<protein>
    <submittedName>
        <fullName evidence="2">Methyltransferase type 11</fullName>
        <ecNumber evidence="2">2.1.1.-</ecNumber>
    </submittedName>
    <submittedName>
        <fullName evidence="3">Spermidine/spermine synthases family</fullName>
    </submittedName>
</protein>
<sequence>MEIEKQNAGDKGVGVDFRQGNASALPLRDGTFDFVICSAAFKNFSKPLTAMQEMYRVLKPGGTALIIDMNRNCTKEDIEQEIERTGIKGFDRWFVKLSFQTVLRSGAYTGEELEALIADTDFAGHEIKKGGIGFQVWMYKK</sequence>